<evidence type="ECO:0000313" key="3">
    <source>
        <dbReference type="EMBL" id="TGJ80735.1"/>
    </source>
</evidence>
<dbReference type="Pfam" id="PF04082">
    <property type="entry name" value="Fungal_trans"/>
    <property type="match status" value="1"/>
</dbReference>
<dbReference type="EMBL" id="SKBN01000204">
    <property type="protein sequence ID" value="TGJ80735.1"/>
    <property type="molecule type" value="Genomic_DNA"/>
</dbReference>
<dbReference type="AlphaFoldDB" id="A0A4Z0YNM0"/>
<dbReference type="SMART" id="SM00906">
    <property type="entry name" value="Fungal_trans"/>
    <property type="match status" value="1"/>
</dbReference>
<sequence length="628" mass="70795">MQVRAVGLLFLADHVTNVGLENFEDDRYKAEGVDISAIKIDEIAEGLKTVQALLQNSHVHIGQENNDNSLLRLPNPSIKESPALSESAVDPSKEVIKWDHSAQVKDFVKTVAEDRALRGDLEIEENDVLSSLKRLARALDESNVVRDLSFPDNRHAKLQDHRSMPPTEAAVLVLRWAKEHKKFFRIESLSRILPLEKFTEICQTVYFAVDDYSQFDFILANAYLSYIFSEYIAVTGKQEYQDYYRRCRQNAQVALSHLPLLLPATVEAVATLTFGAFYAVESPKATLAWTYISNAANLCQTLGLHRLTNTGQDDSSQETRVNIFWMVLILEKSLSLRLGRPSNLRDAEITTPFPSNTNIRRCSQSSIIQGKIYDQLYSPIGLARFDIERGVMAQALASELRGIINANNIAFQSPLLALGSEQDKMHDVYFKIEQVKQLSLLTLILRAVPAPIGSLTTITDECAAAAHEALDMHQQCMAAIEDNKNDQFMTTRYLHWGILHTPFVPFIVLFTRIVQLSDGTELFYLDRFSESLQLGVSASESITHPYRLYKLLCQAARLYVKQDTPSFHYEAEINSVDPWSVFDFASFGNEANGGADGLEVNRDLSQGLSQWFYGNQQLMSLLDDDVMF</sequence>
<dbReference type="GO" id="GO:0003677">
    <property type="term" value="F:DNA binding"/>
    <property type="evidence" value="ECO:0007669"/>
    <property type="project" value="InterPro"/>
</dbReference>
<dbReference type="Proteomes" id="UP000297716">
    <property type="component" value="Unassembled WGS sequence"/>
</dbReference>
<dbReference type="GO" id="GO:0003700">
    <property type="term" value="F:DNA-binding transcription factor activity"/>
    <property type="evidence" value="ECO:0007669"/>
    <property type="project" value="InterPro"/>
</dbReference>
<dbReference type="GO" id="GO:0006351">
    <property type="term" value="P:DNA-templated transcription"/>
    <property type="evidence" value="ECO:0007669"/>
    <property type="project" value="InterPro"/>
</dbReference>
<protein>
    <recommendedName>
        <fullName evidence="2">Xylanolytic transcriptional activator regulatory domain-containing protein</fullName>
    </recommendedName>
</protein>
<dbReference type="GO" id="GO:0008270">
    <property type="term" value="F:zinc ion binding"/>
    <property type="evidence" value="ECO:0007669"/>
    <property type="project" value="InterPro"/>
</dbReference>
<dbReference type="PANTHER" id="PTHR46910:SF5">
    <property type="entry name" value="ZN(II)2CYS6 TRANSCRIPTION FACTOR (EUROFUNG)"/>
    <property type="match status" value="1"/>
</dbReference>
<reference evidence="3 4" key="1">
    <citation type="submission" date="2019-03" db="EMBL/GenBank/DDBJ databases">
        <title>Draft genome sequence of Xylaria hypoxylon DSM 108379, a ubiquitous saprotrophic-parasitic fungi on hardwood.</title>
        <authorList>
            <person name="Buettner E."/>
            <person name="Leonhardt S."/>
            <person name="Gebauer A.M."/>
            <person name="Liers C."/>
            <person name="Hofrichter M."/>
            <person name="Kellner H."/>
        </authorList>
    </citation>
    <scope>NUCLEOTIDE SEQUENCE [LARGE SCALE GENOMIC DNA]</scope>
    <source>
        <strain evidence="3 4">DSM 108379</strain>
    </source>
</reference>
<accession>A0A4Z0YNM0</accession>
<comment type="caution">
    <text evidence="3">The sequence shown here is derived from an EMBL/GenBank/DDBJ whole genome shotgun (WGS) entry which is preliminary data.</text>
</comment>
<dbReference type="STRING" id="37992.A0A4Z0YNM0"/>
<name>A0A4Z0YNM0_9PEZI</name>
<evidence type="ECO:0000259" key="2">
    <source>
        <dbReference type="SMART" id="SM00906"/>
    </source>
</evidence>
<proteinExistence type="predicted"/>
<feature type="domain" description="Xylanolytic transcriptional activator regulatory" evidence="2">
    <location>
        <begin position="288"/>
        <end position="360"/>
    </location>
</feature>
<dbReference type="PANTHER" id="PTHR46910">
    <property type="entry name" value="TRANSCRIPTION FACTOR PDR1"/>
    <property type="match status" value="1"/>
</dbReference>
<keyword evidence="1" id="KW-0539">Nucleus</keyword>
<evidence type="ECO:0000313" key="4">
    <source>
        <dbReference type="Proteomes" id="UP000297716"/>
    </source>
</evidence>
<dbReference type="CDD" id="cd12148">
    <property type="entry name" value="fungal_TF_MHR"/>
    <property type="match status" value="1"/>
</dbReference>
<dbReference type="InterPro" id="IPR050987">
    <property type="entry name" value="AtrR-like"/>
</dbReference>
<organism evidence="3 4">
    <name type="scientific">Xylaria hypoxylon</name>
    <dbReference type="NCBI Taxonomy" id="37992"/>
    <lineage>
        <taxon>Eukaryota</taxon>
        <taxon>Fungi</taxon>
        <taxon>Dikarya</taxon>
        <taxon>Ascomycota</taxon>
        <taxon>Pezizomycotina</taxon>
        <taxon>Sordariomycetes</taxon>
        <taxon>Xylariomycetidae</taxon>
        <taxon>Xylariales</taxon>
        <taxon>Xylariaceae</taxon>
        <taxon>Xylaria</taxon>
    </lineage>
</organism>
<evidence type="ECO:0000256" key="1">
    <source>
        <dbReference type="ARBA" id="ARBA00023242"/>
    </source>
</evidence>
<dbReference type="OrthoDB" id="103819at2759"/>
<keyword evidence="4" id="KW-1185">Reference proteome</keyword>
<gene>
    <name evidence="3" type="ORF">E0Z10_g8033</name>
</gene>
<dbReference type="InterPro" id="IPR007219">
    <property type="entry name" value="XnlR_reg_dom"/>
</dbReference>